<dbReference type="AlphaFoldDB" id="A0A9W7W1F9"/>
<dbReference type="PRINTS" id="PR00419">
    <property type="entry name" value="ADXRDTASE"/>
</dbReference>
<evidence type="ECO:0000313" key="3">
    <source>
        <dbReference type="Proteomes" id="UP001138500"/>
    </source>
</evidence>
<comment type="similarity">
    <text evidence="1">Belongs to the FAD-binding monooxygenase family.</text>
</comment>
<reference evidence="2 3" key="2">
    <citation type="journal article" date="2021" name="Curr. Genet.">
        <title>Genetic response to nitrogen starvation in the aggressive Eucalyptus foliar pathogen Teratosphaeria destructans.</title>
        <authorList>
            <person name="Havenga M."/>
            <person name="Wingfield B.D."/>
            <person name="Wingfield M.J."/>
            <person name="Dreyer L.L."/>
            <person name="Roets F."/>
            <person name="Aylward J."/>
        </authorList>
    </citation>
    <scope>NUCLEOTIDE SEQUENCE [LARGE SCALE GENOMIC DNA]</scope>
    <source>
        <strain evidence="2">CMW44962</strain>
    </source>
</reference>
<dbReference type="InterPro" id="IPR051209">
    <property type="entry name" value="FAD-bind_Monooxygenase_sf"/>
</dbReference>
<dbReference type="SUPFAM" id="SSF51905">
    <property type="entry name" value="FAD/NAD(P)-binding domain"/>
    <property type="match status" value="1"/>
</dbReference>
<dbReference type="PANTHER" id="PTHR42877:SF5">
    <property type="entry name" value="L-ORNITHINE N(5)-MONOOXYGENASE-RELATED"/>
    <property type="match status" value="1"/>
</dbReference>
<dbReference type="Gene3D" id="3.50.50.60">
    <property type="entry name" value="FAD/NAD(P)-binding domain"/>
    <property type="match status" value="2"/>
</dbReference>
<dbReference type="OrthoDB" id="74360at2759"/>
<dbReference type="Pfam" id="PF13450">
    <property type="entry name" value="NAD_binding_8"/>
    <property type="match status" value="1"/>
</dbReference>
<name>A0A9W7W1F9_9PEZI</name>
<sequence>MVTPSPDVDVLIIGAGMSGLGTAVQLQRHGLTSRIELIEKCHDVGGTWLVNTYPGCGCDVASHFYSYSFALNPSWTQKFSLRSEIQQYFRDVAERYDVPRLVRFGCVVQRARWREEAQLWEVEVQDLASKATWTRRSRAFRGPLFHSATWDRAFDWTGKDVVVLGNGCSATQFVPVLAERANSLTQFARQAHYL</sequence>
<accession>A0A9W7W1F9</accession>
<evidence type="ECO:0000313" key="2">
    <source>
        <dbReference type="EMBL" id="KAH9826808.1"/>
    </source>
</evidence>
<gene>
    <name evidence="2" type="ORF">Tdes44962_MAKER09951</name>
</gene>
<proteinExistence type="inferred from homology"/>
<dbReference type="EMBL" id="RIBY02001952">
    <property type="protein sequence ID" value="KAH9826808.1"/>
    <property type="molecule type" value="Genomic_DNA"/>
</dbReference>
<comment type="caution">
    <text evidence="2">The sequence shown here is derived from an EMBL/GenBank/DDBJ whole genome shotgun (WGS) entry which is preliminary data.</text>
</comment>
<feature type="non-terminal residue" evidence="2">
    <location>
        <position position="194"/>
    </location>
</feature>
<reference evidence="2 3" key="1">
    <citation type="journal article" date="2018" name="IMA Fungus">
        <title>IMA Genome-F 10: Nine draft genome sequences of Claviceps purpurea s.lat., including C. arundinis, C. humidiphila, and C. cf. spartinae, pseudomolecules for the pitch canker pathogen Fusarium circinatum, draft genome of Davidsoniella eucalypti, Grosmannia galeiformis, Quambalaria eucalypti, and Teratosphaeria destructans.</title>
        <authorList>
            <person name="Wingfield B.D."/>
            <person name="Liu M."/>
            <person name="Nguyen H.D."/>
            <person name="Lane F.A."/>
            <person name="Morgan S.W."/>
            <person name="De Vos L."/>
            <person name="Wilken P.M."/>
            <person name="Duong T.A."/>
            <person name="Aylward J."/>
            <person name="Coetzee M.P."/>
            <person name="Dadej K."/>
            <person name="De Beer Z.W."/>
            <person name="Findlay W."/>
            <person name="Havenga M."/>
            <person name="Kolarik M."/>
            <person name="Menzies J.G."/>
            <person name="Naidoo K."/>
            <person name="Pochopski O."/>
            <person name="Shoukouhi P."/>
            <person name="Santana Q.C."/>
            <person name="Seifert K.A."/>
            <person name="Soal N."/>
            <person name="Steenkamp E.T."/>
            <person name="Tatham C.T."/>
            <person name="van der Nest M.A."/>
            <person name="Wingfield M.J."/>
        </authorList>
    </citation>
    <scope>NUCLEOTIDE SEQUENCE [LARGE SCALE GENOMIC DNA]</scope>
    <source>
        <strain evidence="2">CMW44962</strain>
    </source>
</reference>
<organism evidence="2 3">
    <name type="scientific">Teratosphaeria destructans</name>
    <dbReference type="NCBI Taxonomy" id="418781"/>
    <lineage>
        <taxon>Eukaryota</taxon>
        <taxon>Fungi</taxon>
        <taxon>Dikarya</taxon>
        <taxon>Ascomycota</taxon>
        <taxon>Pezizomycotina</taxon>
        <taxon>Dothideomycetes</taxon>
        <taxon>Dothideomycetidae</taxon>
        <taxon>Mycosphaerellales</taxon>
        <taxon>Teratosphaeriaceae</taxon>
        <taxon>Teratosphaeria</taxon>
    </lineage>
</organism>
<keyword evidence="3" id="KW-1185">Reference proteome</keyword>
<evidence type="ECO:0000256" key="1">
    <source>
        <dbReference type="ARBA" id="ARBA00010139"/>
    </source>
</evidence>
<protein>
    <submittedName>
        <fullName evidence="2">L-lysine 6-monooxygenase (NADPH-requiring)</fullName>
    </submittedName>
</protein>
<dbReference type="PANTHER" id="PTHR42877">
    <property type="entry name" value="L-ORNITHINE N(5)-MONOOXYGENASE-RELATED"/>
    <property type="match status" value="1"/>
</dbReference>
<dbReference type="Proteomes" id="UP001138500">
    <property type="component" value="Unassembled WGS sequence"/>
</dbReference>
<dbReference type="InterPro" id="IPR036188">
    <property type="entry name" value="FAD/NAD-bd_sf"/>
</dbReference>